<name>A0AA38JA11_9AGAR</name>
<dbReference type="Proteomes" id="UP001176059">
    <property type="component" value="Unassembled WGS sequence"/>
</dbReference>
<organism evidence="1 2">
    <name type="scientific">Lentinula guzmanii</name>
    <dbReference type="NCBI Taxonomy" id="2804957"/>
    <lineage>
        <taxon>Eukaryota</taxon>
        <taxon>Fungi</taxon>
        <taxon>Dikarya</taxon>
        <taxon>Basidiomycota</taxon>
        <taxon>Agaricomycotina</taxon>
        <taxon>Agaricomycetes</taxon>
        <taxon>Agaricomycetidae</taxon>
        <taxon>Agaricales</taxon>
        <taxon>Marasmiineae</taxon>
        <taxon>Omphalotaceae</taxon>
        <taxon>Lentinula</taxon>
    </lineage>
</organism>
<protein>
    <submittedName>
        <fullName evidence="1">Uncharacterized protein</fullName>
    </submittedName>
</protein>
<reference evidence="1" key="1">
    <citation type="submission" date="2022-08" db="EMBL/GenBank/DDBJ databases">
        <authorList>
            <consortium name="DOE Joint Genome Institute"/>
            <person name="Min B."/>
            <person name="Sierra-Patev S."/>
            <person name="Naranjo-Ortiz M."/>
            <person name="Looney B."/>
            <person name="Konkel Z."/>
            <person name="Slot J.C."/>
            <person name="Sakamoto Y."/>
            <person name="Steenwyk J.L."/>
            <person name="Rokas A."/>
            <person name="Carro J."/>
            <person name="Camarero S."/>
            <person name="Ferreira P."/>
            <person name="Molpeceres G."/>
            <person name="Ruiz-duenas F.J."/>
            <person name="Serrano A."/>
            <person name="Henrissat B."/>
            <person name="Drula E."/>
            <person name="Hughes K.W."/>
            <person name="Mata J.L."/>
            <person name="Ishikawa N.K."/>
            <person name="Vargas-Isla R."/>
            <person name="Ushijima S."/>
            <person name="Smith C.A."/>
            <person name="Ahrendt S."/>
            <person name="Andreopoulos W."/>
            <person name="He G."/>
            <person name="LaButti K."/>
            <person name="Lipzen A."/>
            <person name="Ng V."/>
            <person name="Riley R."/>
            <person name="Sandor L."/>
            <person name="Barry K."/>
            <person name="Martinez A.T."/>
            <person name="Xiao Y."/>
            <person name="Gibbons J.G."/>
            <person name="Terashima K."/>
            <person name="Hibbett D.S."/>
            <person name="Grigoriev I.V."/>
        </authorList>
    </citation>
    <scope>NUCLEOTIDE SEQUENCE</scope>
    <source>
        <strain evidence="1">ET3784</strain>
    </source>
</reference>
<proteinExistence type="predicted"/>
<dbReference type="EMBL" id="JANVFO010000075">
    <property type="protein sequence ID" value="KAJ3717236.1"/>
    <property type="molecule type" value="Genomic_DNA"/>
</dbReference>
<accession>A0AA38JA11</accession>
<gene>
    <name evidence="1" type="ORF">DFJ43DRAFT_1159898</name>
</gene>
<comment type="caution">
    <text evidence="1">The sequence shown here is derived from an EMBL/GenBank/DDBJ whole genome shotgun (WGS) entry which is preliminary data.</text>
</comment>
<dbReference type="AlphaFoldDB" id="A0AA38JA11"/>
<evidence type="ECO:0000313" key="1">
    <source>
        <dbReference type="EMBL" id="KAJ3717236.1"/>
    </source>
</evidence>
<reference evidence="1" key="2">
    <citation type="journal article" date="2023" name="Proc. Natl. Acad. Sci. U.S.A.">
        <title>A global phylogenomic analysis of the shiitake genus Lentinula.</title>
        <authorList>
            <person name="Sierra-Patev S."/>
            <person name="Min B."/>
            <person name="Naranjo-Ortiz M."/>
            <person name="Looney B."/>
            <person name="Konkel Z."/>
            <person name="Slot J.C."/>
            <person name="Sakamoto Y."/>
            <person name="Steenwyk J.L."/>
            <person name="Rokas A."/>
            <person name="Carro J."/>
            <person name="Camarero S."/>
            <person name="Ferreira P."/>
            <person name="Molpeceres G."/>
            <person name="Ruiz-Duenas F.J."/>
            <person name="Serrano A."/>
            <person name="Henrissat B."/>
            <person name="Drula E."/>
            <person name="Hughes K.W."/>
            <person name="Mata J.L."/>
            <person name="Ishikawa N.K."/>
            <person name="Vargas-Isla R."/>
            <person name="Ushijima S."/>
            <person name="Smith C.A."/>
            <person name="Donoghue J."/>
            <person name="Ahrendt S."/>
            <person name="Andreopoulos W."/>
            <person name="He G."/>
            <person name="LaButti K."/>
            <person name="Lipzen A."/>
            <person name="Ng V."/>
            <person name="Riley R."/>
            <person name="Sandor L."/>
            <person name="Barry K."/>
            <person name="Martinez A.T."/>
            <person name="Xiao Y."/>
            <person name="Gibbons J.G."/>
            <person name="Terashima K."/>
            <person name="Grigoriev I.V."/>
            <person name="Hibbett D."/>
        </authorList>
    </citation>
    <scope>NUCLEOTIDE SEQUENCE</scope>
    <source>
        <strain evidence="1">ET3784</strain>
    </source>
</reference>
<evidence type="ECO:0000313" key="2">
    <source>
        <dbReference type="Proteomes" id="UP001176059"/>
    </source>
</evidence>
<sequence>MTTSFSRITVEPSSLSPKIRSSPTATFSSLFKASSKMVTMRVSPGCLLIQIVLGLFAIAFAMPPPPIGTSSDLMRRDPIEFHYFITFTIPLDETPISPQPANVNTEAMKLVRGVAKKHTGKAHVKFTTPTYILNHLPYYITFHATMIQRVDGKDHADYYYQGVVSSITGAGILEEDMEDGHAEQILNQFQGH</sequence>
<keyword evidence="2" id="KW-1185">Reference proteome</keyword>